<dbReference type="EMBL" id="BMCP01000007">
    <property type="protein sequence ID" value="GGE53788.1"/>
    <property type="molecule type" value="Genomic_DNA"/>
</dbReference>
<dbReference type="PIRSF" id="PIRSF017082">
    <property type="entry name" value="YflP"/>
    <property type="match status" value="1"/>
</dbReference>
<dbReference type="Gene3D" id="3.40.190.150">
    <property type="entry name" value="Bordetella uptake gene, domain 1"/>
    <property type="match status" value="1"/>
</dbReference>
<name>A0A8J2YMS6_9RHOB</name>
<organism evidence="3 4">
    <name type="scientific">Agaricicola taiwanensis</name>
    <dbReference type="NCBI Taxonomy" id="591372"/>
    <lineage>
        <taxon>Bacteria</taxon>
        <taxon>Pseudomonadati</taxon>
        <taxon>Pseudomonadota</taxon>
        <taxon>Alphaproteobacteria</taxon>
        <taxon>Rhodobacterales</taxon>
        <taxon>Paracoccaceae</taxon>
        <taxon>Agaricicola</taxon>
    </lineage>
</organism>
<reference evidence="3" key="1">
    <citation type="journal article" date="2014" name="Int. J. Syst. Evol. Microbiol.">
        <title>Complete genome sequence of Corynebacterium casei LMG S-19264T (=DSM 44701T), isolated from a smear-ripened cheese.</title>
        <authorList>
            <consortium name="US DOE Joint Genome Institute (JGI-PGF)"/>
            <person name="Walter F."/>
            <person name="Albersmeier A."/>
            <person name="Kalinowski J."/>
            <person name="Ruckert C."/>
        </authorList>
    </citation>
    <scope>NUCLEOTIDE SEQUENCE</scope>
    <source>
        <strain evidence="3">CCM 7684</strain>
    </source>
</reference>
<dbReference type="CDD" id="cd07012">
    <property type="entry name" value="PBP2_Bug_TTT"/>
    <property type="match status" value="1"/>
</dbReference>
<protein>
    <recommendedName>
        <fullName evidence="5">Tripartite tricarboxylate transporter substrate binding protein</fullName>
    </recommendedName>
</protein>
<evidence type="ECO:0000256" key="2">
    <source>
        <dbReference type="SAM" id="SignalP"/>
    </source>
</evidence>
<accession>A0A8J2YMS6</accession>
<dbReference type="Pfam" id="PF03401">
    <property type="entry name" value="TctC"/>
    <property type="match status" value="1"/>
</dbReference>
<feature type="signal peptide" evidence="2">
    <location>
        <begin position="1"/>
        <end position="22"/>
    </location>
</feature>
<dbReference type="InterPro" id="IPR042100">
    <property type="entry name" value="Bug_dom1"/>
</dbReference>
<gene>
    <name evidence="3" type="ORF">GCM10007276_33590</name>
</gene>
<evidence type="ECO:0000256" key="1">
    <source>
        <dbReference type="ARBA" id="ARBA00006987"/>
    </source>
</evidence>
<evidence type="ECO:0000313" key="4">
    <source>
        <dbReference type="Proteomes" id="UP000602745"/>
    </source>
</evidence>
<dbReference type="Gene3D" id="3.40.190.10">
    <property type="entry name" value="Periplasmic binding protein-like II"/>
    <property type="match status" value="1"/>
</dbReference>
<dbReference type="PANTHER" id="PTHR42928:SF5">
    <property type="entry name" value="BLR1237 PROTEIN"/>
    <property type="match status" value="1"/>
</dbReference>
<evidence type="ECO:0000313" key="3">
    <source>
        <dbReference type="EMBL" id="GGE53788.1"/>
    </source>
</evidence>
<sequence>MTKVKMLLAAAVAGVLSQAAPAAAEYPERPITMVVPFAAGGGTDISARTIAKFLEEEIGGKIVVVNKPGAAGEIGLAEVANAKPDGYTIGIINTPGIVTIPIEREARFSLDSFDMIAGVVDDPGTINVLESSPIKSIEDLVNAAKEKPGEITVGTQGVGSAGHIGILLLERAAGIDLKPIPFTGASTARNALLAGEIQASMANLGEALTFAAGAPWRILGVMSPEPAAIAPEVPTFKSAGYDIEGGSLRGIGAPKGTPTEVLDKLSAGLAKVVENEEFKTVSKNTYQPLRYVPRDEYNETLKRADTTFRELWKITPWNK</sequence>
<evidence type="ECO:0008006" key="5">
    <source>
        <dbReference type="Google" id="ProtNLM"/>
    </source>
</evidence>
<comment type="similarity">
    <text evidence="1">Belongs to the UPF0065 (bug) family.</text>
</comment>
<dbReference type="Proteomes" id="UP000602745">
    <property type="component" value="Unassembled WGS sequence"/>
</dbReference>
<dbReference type="PANTHER" id="PTHR42928">
    <property type="entry name" value="TRICARBOXYLATE-BINDING PROTEIN"/>
    <property type="match status" value="1"/>
</dbReference>
<feature type="chain" id="PRO_5035310141" description="Tripartite tricarboxylate transporter substrate binding protein" evidence="2">
    <location>
        <begin position="23"/>
        <end position="319"/>
    </location>
</feature>
<keyword evidence="4" id="KW-1185">Reference proteome</keyword>
<comment type="caution">
    <text evidence="3">The sequence shown here is derived from an EMBL/GenBank/DDBJ whole genome shotgun (WGS) entry which is preliminary data.</text>
</comment>
<dbReference type="AlphaFoldDB" id="A0A8J2YMS6"/>
<keyword evidence="2" id="KW-0732">Signal</keyword>
<dbReference type="RefSeq" id="WP_229729557.1">
    <property type="nucleotide sequence ID" value="NZ_BMCP01000007.1"/>
</dbReference>
<dbReference type="SUPFAM" id="SSF53850">
    <property type="entry name" value="Periplasmic binding protein-like II"/>
    <property type="match status" value="1"/>
</dbReference>
<dbReference type="InterPro" id="IPR005064">
    <property type="entry name" value="BUG"/>
</dbReference>
<proteinExistence type="inferred from homology"/>
<reference evidence="3" key="2">
    <citation type="submission" date="2020-09" db="EMBL/GenBank/DDBJ databases">
        <authorList>
            <person name="Sun Q."/>
            <person name="Sedlacek I."/>
        </authorList>
    </citation>
    <scope>NUCLEOTIDE SEQUENCE</scope>
    <source>
        <strain evidence="3">CCM 7684</strain>
    </source>
</reference>